<dbReference type="RefSeq" id="WP_248479308.1">
    <property type="nucleotide sequence ID" value="NZ_JALPRF010000004.1"/>
</dbReference>
<proteinExistence type="predicted"/>
<keyword evidence="1" id="KW-0812">Transmembrane</keyword>
<dbReference type="Proteomes" id="UP001202180">
    <property type="component" value="Unassembled WGS sequence"/>
</dbReference>
<evidence type="ECO:0000313" key="3">
    <source>
        <dbReference type="Proteomes" id="UP001202180"/>
    </source>
</evidence>
<gene>
    <name evidence="2" type="ORF">M0L20_22875</name>
</gene>
<name>A0ABT0HRC2_9BACT</name>
<accession>A0ABT0HRC2</accession>
<feature type="transmembrane region" description="Helical" evidence="1">
    <location>
        <begin position="22"/>
        <end position="46"/>
    </location>
</feature>
<keyword evidence="1" id="KW-1133">Transmembrane helix</keyword>
<evidence type="ECO:0000256" key="1">
    <source>
        <dbReference type="SAM" id="Phobius"/>
    </source>
</evidence>
<keyword evidence="1" id="KW-0472">Membrane</keyword>
<reference evidence="2 3" key="1">
    <citation type="submission" date="2022-04" db="EMBL/GenBank/DDBJ databases">
        <title>Spirosoma sp. strain RP8 genome sequencing and assembly.</title>
        <authorList>
            <person name="Jung Y."/>
        </authorList>
    </citation>
    <scope>NUCLEOTIDE SEQUENCE [LARGE SCALE GENOMIC DNA]</scope>
    <source>
        <strain evidence="2 3">RP8</strain>
    </source>
</reference>
<organism evidence="2 3">
    <name type="scientific">Spirosoma liriopis</name>
    <dbReference type="NCBI Taxonomy" id="2937440"/>
    <lineage>
        <taxon>Bacteria</taxon>
        <taxon>Pseudomonadati</taxon>
        <taxon>Bacteroidota</taxon>
        <taxon>Cytophagia</taxon>
        <taxon>Cytophagales</taxon>
        <taxon>Cytophagaceae</taxon>
        <taxon>Spirosoma</taxon>
    </lineage>
</organism>
<dbReference type="EMBL" id="JALPRF010000004">
    <property type="protein sequence ID" value="MCK8494731.1"/>
    <property type="molecule type" value="Genomic_DNA"/>
</dbReference>
<protein>
    <submittedName>
        <fullName evidence="2">Uncharacterized protein</fullName>
    </submittedName>
</protein>
<comment type="caution">
    <text evidence="2">The sequence shown here is derived from an EMBL/GenBank/DDBJ whole genome shotgun (WGS) entry which is preliminary data.</text>
</comment>
<evidence type="ECO:0000313" key="2">
    <source>
        <dbReference type="EMBL" id="MCK8494731.1"/>
    </source>
</evidence>
<sequence>MERELTSFNSTAYGRSSFVKRISWSAVFAGVLVAIVSQLLLSLLGLGIGLSTIDPETEQNPTAGLGTGELYGMLSAAYSLCLPEDGLQAD</sequence>
<keyword evidence="3" id="KW-1185">Reference proteome</keyword>